<reference evidence="2 3" key="1">
    <citation type="journal article" date="2015" name="Genome Biol.">
        <title>Comparative genomics of Steinernema reveals deeply conserved gene regulatory networks.</title>
        <authorList>
            <person name="Dillman A.R."/>
            <person name="Macchietto M."/>
            <person name="Porter C.F."/>
            <person name="Rogers A."/>
            <person name="Williams B."/>
            <person name="Antoshechkin I."/>
            <person name="Lee M.M."/>
            <person name="Goodwin Z."/>
            <person name="Lu X."/>
            <person name="Lewis E.E."/>
            <person name="Goodrich-Blair H."/>
            <person name="Stock S.P."/>
            <person name="Adams B.J."/>
            <person name="Sternberg P.W."/>
            <person name="Mortazavi A."/>
        </authorList>
    </citation>
    <scope>NUCLEOTIDE SEQUENCE [LARGE SCALE GENOMIC DNA]</scope>
    <source>
        <strain evidence="2 3">ALL</strain>
    </source>
</reference>
<keyword evidence="3" id="KW-1185">Reference proteome</keyword>
<feature type="signal peptide" evidence="1">
    <location>
        <begin position="1"/>
        <end position="19"/>
    </location>
</feature>
<keyword evidence="1" id="KW-0732">Signal</keyword>
<evidence type="ECO:0008006" key="4">
    <source>
        <dbReference type="Google" id="ProtNLM"/>
    </source>
</evidence>
<evidence type="ECO:0000256" key="1">
    <source>
        <dbReference type="SAM" id="SignalP"/>
    </source>
</evidence>
<dbReference type="EMBL" id="AZBU02000010">
    <property type="protein sequence ID" value="TKR62837.1"/>
    <property type="molecule type" value="Genomic_DNA"/>
</dbReference>
<protein>
    <recommendedName>
        <fullName evidence="4">Secreted protein</fullName>
    </recommendedName>
</protein>
<name>A0A4U5M2B5_STECR</name>
<proteinExistence type="predicted"/>
<gene>
    <name evidence="2" type="ORF">L596_026746</name>
</gene>
<dbReference type="Proteomes" id="UP000298663">
    <property type="component" value="Unassembled WGS sequence"/>
</dbReference>
<reference evidence="2 3" key="2">
    <citation type="journal article" date="2019" name="G3 (Bethesda)">
        <title>Hybrid Assembly of the Genome of the Entomopathogenic Nematode Steinernema carpocapsae Identifies the X-Chromosome.</title>
        <authorList>
            <person name="Serra L."/>
            <person name="Macchietto M."/>
            <person name="Macias-Munoz A."/>
            <person name="McGill C.J."/>
            <person name="Rodriguez I.M."/>
            <person name="Rodriguez B."/>
            <person name="Murad R."/>
            <person name="Mortazavi A."/>
        </authorList>
    </citation>
    <scope>NUCLEOTIDE SEQUENCE [LARGE SCALE GENOMIC DNA]</scope>
    <source>
        <strain evidence="2 3">ALL</strain>
    </source>
</reference>
<evidence type="ECO:0000313" key="3">
    <source>
        <dbReference type="Proteomes" id="UP000298663"/>
    </source>
</evidence>
<evidence type="ECO:0000313" key="2">
    <source>
        <dbReference type="EMBL" id="TKR62837.1"/>
    </source>
</evidence>
<feature type="chain" id="PRO_5020336689" description="Secreted protein" evidence="1">
    <location>
        <begin position="20"/>
        <end position="80"/>
    </location>
</feature>
<organism evidence="2 3">
    <name type="scientific">Steinernema carpocapsae</name>
    <name type="common">Entomopathogenic nematode</name>
    <dbReference type="NCBI Taxonomy" id="34508"/>
    <lineage>
        <taxon>Eukaryota</taxon>
        <taxon>Metazoa</taxon>
        <taxon>Ecdysozoa</taxon>
        <taxon>Nematoda</taxon>
        <taxon>Chromadorea</taxon>
        <taxon>Rhabditida</taxon>
        <taxon>Tylenchina</taxon>
        <taxon>Panagrolaimomorpha</taxon>
        <taxon>Strongyloidoidea</taxon>
        <taxon>Steinernematidae</taxon>
        <taxon>Steinernema</taxon>
    </lineage>
</organism>
<dbReference type="AlphaFoldDB" id="A0A4U5M2B5"/>
<comment type="caution">
    <text evidence="2">The sequence shown here is derived from an EMBL/GenBank/DDBJ whole genome shotgun (WGS) entry which is preliminary data.</text>
</comment>
<sequence>MRTAAIAATFAAPSAAMAAAEVATYTCGDDCGAACVFRAVAFFLGWPSTPVRVLLRLCGWACLDWPFSPESRCFLLKQVI</sequence>
<accession>A0A4U5M2B5</accession>